<dbReference type="Pfam" id="PF00694">
    <property type="entry name" value="Aconitase_C"/>
    <property type="match status" value="1"/>
</dbReference>
<dbReference type="SUPFAM" id="SSF52016">
    <property type="entry name" value="LeuD/IlvD-like"/>
    <property type="match status" value="1"/>
</dbReference>
<gene>
    <name evidence="7" type="ORF">AFA91_27030</name>
</gene>
<dbReference type="PATRIC" id="fig|134601.6.peg.5585"/>
<dbReference type="PANTHER" id="PTHR43345">
    <property type="entry name" value="3-ISOPROPYLMALATE DEHYDRATASE SMALL SUBUNIT 2-RELATED-RELATED"/>
    <property type="match status" value="1"/>
</dbReference>
<sequence>MSTTTDDLVLTGRSWVFGHQVTTDDMFPGYAMRLPIAQAAHEMFNASRTGWPEMVRPGDIVVGGTNFGLGSSRPVALLFRELGVACLLAESFNSLFLRNCINYGLPILAVPGISSAVTEGDELSVDVVNATVRNRSTGAVLTSKPYPQFLIEILQRGGLLQRLEEDGYLRPGTTD</sequence>
<feature type="domain" description="Aconitase A/isopropylmalate dehydratase small subunit swivel" evidence="6">
    <location>
        <begin position="60"/>
        <end position="105"/>
    </location>
</feature>
<evidence type="ECO:0000259" key="6">
    <source>
        <dbReference type="Pfam" id="PF00694"/>
    </source>
</evidence>
<evidence type="ECO:0000256" key="1">
    <source>
        <dbReference type="ARBA" id="ARBA00009869"/>
    </source>
</evidence>
<keyword evidence="3" id="KW-0456">Lyase</keyword>
<evidence type="ECO:0000313" key="8">
    <source>
        <dbReference type="Proteomes" id="UP000062255"/>
    </source>
</evidence>
<dbReference type="InterPro" id="IPR015928">
    <property type="entry name" value="Aconitase/3IPM_dehydase_swvl"/>
</dbReference>
<dbReference type="Gene3D" id="3.20.19.10">
    <property type="entry name" value="Aconitase, domain 4"/>
    <property type="match status" value="1"/>
</dbReference>
<comment type="similarity">
    <text evidence="1">Belongs to the LeuD family. LeuD type 2 subfamily.</text>
</comment>
<dbReference type="InterPro" id="IPR000573">
    <property type="entry name" value="AconitaseA/IPMdHydase_ssu_swvl"/>
</dbReference>
<evidence type="ECO:0000256" key="4">
    <source>
        <dbReference type="ARBA" id="ARBA00031631"/>
    </source>
</evidence>
<evidence type="ECO:0000256" key="2">
    <source>
        <dbReference type="ARBA" id="ARBA00017233"/>
    </source>
</evidence>
<dbReference type="AlphaFoldDB" id="A0A0K0XC15"/>
<dbReference type="OrthoDB" id="9777465at2"/>
<dbReference type="NCBIfam" id="TIGR02087">
    <property type="entry name" value="LEUD_arch"/>
    <property type="match status" value="1"/>
</dbReference>
<dbReference type="RefSeq" id="WP_049747399.1">
    <property type="nucleotide sequence ID" value="NZ_CP012150.1"/>
</dbReference>
<dbReference type="GO" id="GO:0016836">
    <property type="term" value="F:hydro-lyase activity"/>
    <property type="evidence" value="ECO:0007669"/>
    <property type="project" value="InterPro"/>
</dbReference>
<name>A0A0K0XC15_MYCGD</name>
<dbReference type="Proteomes" id="UP000062255">
    <property type="component" value="Chromosome"/>
</dbReference>
<dbReference type="InterPro" id="IPR050075">
    <property type="entry name" value="LeuD"/>
</dbReference>
<evidence type="ECO:0000256" key="5">
    <source>
        <dbReference type="ARBA" id="ARBA00033368"/>
    </source>
</evidence>
<dbReference type="InterPro" id="IPR011827">
    <property type="entry name" value="LeuD_type2/HacB/DmdB"/>
</dbReference>
<evidence type="ECO:0000313" key="7">
    <source>
        <dbReference type="EMBL" id="AKS34940.1"/>
    </source>
</evidence>
<reference evidence="7 8" key="1">
    <citation type="submission" date="2015-07" db="EMBL/GenBank/DDBJ databases">
        <title>Complete genome sequence of Mycobacterium goodii X7B, a facultative thermophilic biodesulfurizing bacterium.</title>
        <authorList>
            <person name="Yu B."/>
            <person name="Li F."/>
            <person name="Xu P."/>
        </authorList>
    </citation>
    <scope>NUCLEOTIDE SEQUENCE [LARGE SCALE GENOMIC DNA]</scope>
    <source>
        <strain evidence="7 8">X7B</strain>
    </source>
</reference>
<organism evidence="7 8">
    <name type="scientific">Mycolicibacterium goodii</name>
    <name type="common">Mycobacterium goodii</name>
    <dbReference type="NCBI Taxonomy" id="134601"/>
    <lineage>
        <taxon>Bacteria</taxon>
        <taxon>Bacillati</taxon>
        <taxon>Actinomycetota</taxon>
        <taxon>Actinomycetes</taxon>
        <taxon>Mycobacteriales</taxon>
        <taxon>Mycobacteriaceae</taxon>
        <taxon>Mycolicibacterium</taxon>
    </lineage>
</organism>
<proteinExistence type="inferred from homology"/>
<dbReference type="PANTHER" id="PTHR43345:SF2">
    <property type="entry name" value="3-ISOPROPYLMALATE DEHYDRATASE SMALL SUBUNIT 1"/>
    <property type="match status" value="1"/>
</dbReference>
<dbReference type="KEGG" id="mgo:AFA91_27030"/>
<dbReference type="STRING" id="134601.AFA91_27030"/>
<evidence type="ECO:0000256" key="3">
    <source>
        <dbReference type="ARBA" id="ARBA00023239"/>
    </source>
</evidence>
<dbReference type="EMBL" id="CP012150">
    <property type="protein sequence ID" value="AKS34940.1"/>
    <property type="molecule type" value="Genomic_DNA"/>
</dbReference>
<protein>
    <recommendedName>
        <fullName evidence="2">3-isopropylmalate dehydratase small subunit</fullName>
    </recommendedName>
    <alternativeName>
        <fullName evidence="4">Alpha-IPM isomerase</fullName>
    </alternativeName>
    <alternativeName>
        <fullName evidence="5">Isopropylmalate isomerase</fullName>
    </alternativeName>
</protein>
<accession>A0A0K0XC15</accession>